<feature type="domain" description="Phytocyanin" evidence="1">
    <location>
        <begin position="78"/>
        <end position="181"/>
    </location>
</feature>
<gene>
    <name evidence="2" type="ORF">E3N88_35747</name>
</gene>
<dbReference type="InterPro" id="IPR003245">
    <property type="entry name" value="Phytocyanin_dom"/>
</dbReference>
<dbReference type="PANTHER" id="PTHR33021:SF496">
    <property type="entry name" value="OS08G0482700 PROTEIN"/>
    <property type="match status" value="1"/>
</dbReference>
<comment type="caution">
    <text evidence="2">The sequence shown here is derived from an EMBL/GenBank/DDBJ whole genome shotgun (WGS) entry which is preliminary data.</text>
</comment>
<keyword evidence="3" id="KW-1185">Reference proteome</keyword>
<name>A0A5N6M1X6_9ASTR</name>
<accession>A0A5N6M1X6</accession>
<evidence type="ECO:0000313" key="3">
    <source>
        <dbReference type="Proteomes" id="UP000326396"/>
    </source>
</evidence>
<dbReference type="AlphaFoldDB" id="A0A5N6M1X6"/>
<feature type="domain" description="Phytocyanin" evidence="1">
    <location>
        <begin position="1"/>
        <end position="82"/>
    </location>
</feature>
<proteinExistence type="predicted"/>
<dbReference type="PANTHER" id="PTHR33021">
    <property type="entry name" value="BLUE COPPER PROTEIN"/>
    <property type="match status" value="1"/>
</dbReference>
<dbReference type="PROSITE" id="PS51485">
    <property type="entry name" value="PHYTOCYANIN"/>
    <property type="match status" value="2"/>
</dbReference>
<protein>
    <recommendedName>
        <fullName evidence="1">Phytocyanin domain-containing protein</fullName>
    </recommendedName>
</protein>
<dbReference type="Pfam" id="PF02298">
    <property type="entry name" value="Cu_bind_like"/>
    <property type="match status" value="2"/>
</dbReference>
<reference evidence="2 3" key="1">
    <citation type="submission" date="2019-05" db="EMBL/GenBank/DDBJ databases">
        <title>Mikania micrantha, genome provides insights into the molecular mechanism of rapid growth.</title>
        <authorList>
            <person name="Liu B."/>
        </authorList>
    </citation>
    <scope>NUCLEOTIDE SEQUENCE [LARGE SCALE GENOMIC DNA]</scope>
    <source>
        <strain evidence="2">NLD-2019</strain>
        <tissue evidence="2">Leaf</tissue>
    </source>
</reference>
<dbReference type="EMBL" id="SZYD01000017">
    <property type="protein sequence ID" value="KAD3067867.1"/>
    <property type="molecule type" value="Genomic_DNA"/>
</dbReference>
<evidence type="ECO:0000259" key="1">
    <source>
        <dbReference type="PROSITE" id="PS51485"/>
    </source>
</evidence>
<organism evidence="2 3">
    <name type="scientific">Mikania micrantha</name>
    <name type="common">bitter vine</name>
    <dbReference type="NCBI Taxonomy" id="192012"/>
    <lineage>
        <taxon>Eukaryota</taxon>
        <taxon>Viridiplantae</taxon>
        <taxon>Streptophyta</taxon>
        <taxon>Embryophyta</taxon>
        <taxon>Tracheophyta</taxon>
        <taxon>Spermatophyta</taxon>
        <taxon>Magnoliopsida</taxon>
        <taxon>eudicotyledons</taxon>
        <taxon>Gunneridae</taxon>
        <taxon>Pentapetalae</taxon>
        <taxon>asterids</taxon>
        <taxon>campanulids</taxon>
        <taxon>Asterales</taxon>
        <taxon>Asteraceae</taxon>
        <taxon>Asteroideae</taxon>
        <taxon>Heliantheae alliance</taxon>
        <taxon>Eupatorieae</taxon>
        <taxon>Mikania</taxon>
    </lineage>
</organism>
<dbReference type="SUPFAM" id="SSF49503">
    <property type="entry name" value="Cupredoxins"/>
    <property type="match status" value="2"/>
</dbReference>
<dbReference type="Proteomes" id="UP000326396">
    <property type="component" value="Linkage Group LG7"/>
</dbReference>
<evidence type="ECO:0000313" key="2">
    <source>
        <dbReference type="EMBL" id="KAD3067867.1"/>
    </source>
</evidence>
<dbReference type="InterPro" id="IPR039391">
    <property type="entry name" value="Phytocyanin-like"/>
</dbReference>
<dbReference type="OrthoDB" id="5421909at2759"/>
<sequence>MWAAHQTFKANDVLLFNFVTGAHTVAQVSRAAYNACDGSNPISLHTRSPARITINPNQDQFYISMVVASMEFNGTLATDRMVGGSFGWNIPNDKFFYDIWSINEGVIHVHDVLVFNFTTGVHNVAVVSLSAHDRCDGSEPYQLYNVSPVGVPLNLPGLYCFISTIGSDCQSFMAMIVKVDNSTTLMLPH</sequence>
<dbReference type="InterPro" id="IPR008972">
    <property type="entry name" value="Cupredoxin"/>
</dbReference>
<dbReference type="Gene3D" id="2.60.40.420">
    <property type="entry name" value="Cupredoxins - blue copper proteins"/>
    <property type="match status" value="2"/>
</dbReference>
<dbReference type="GO" id="GO:0005886">
    <property type="term" value="C:plasma membrane"/>
    <property type="evidence" value="ECO:0007669"/>
    <property type="project" value="TreeGrafter"/>
</dbReference>
<dbReference type="GO" id="GO:0009055">
    <property type="term" value="F:electron transfer activity"/>
    <property type="evidence" value="ECO:0007669"/>
    <property type="project" value="InterPro"/>
</dbReference>